<evidence type="ECO:0000313" key="1">
    <source>
        <dbReference type="EMBL" id="RYR62735.1"/>
    </source>
</evidence>
<evidence type="ECO:0000313" key="2">
    <source>
        <dbReference type="Proteomes" id="UP000289738"/>
    </source>
</evidence>
<reference evidence="1 2" key="1">
    <citation type="submission" date="2019-01" db="EMBL/GenBank/DDBJ databases">
        <title>Sequencing of cultivated peanut Arachis hypogaea provides insights into genome evolution and oil improvement.</title>
        <authorList>
            <person name="Chen X."/>
        </authorList>
    </citation>
    <scope>NUCLEOTIDE SEQUENCE [LARGE SCALE GENOMIC DNA]</scope>
    <source>
        <strain evidence="2">cv. Fuhuasheng</strain>
        <tissue evidence="1">Leaves</tissue>
    </source>
</reference>
<name>A0A445DHR8_ARAHY</name>
<proteinExistence type="predicted"/>
<comment type="caution">
    <text evidence="1">The sequence shown here is derived from an EMBL/GenBank/DDBJ whole genome shotgun (WGS) entry which is preliminary data.</text>
</comment>
<organism evidence="1 2">
    <name type="scientific">Arachis hypogaea</name>
    <name type="common">Peanut</name>
    <dbReference type="NCBI Taxonomy" id="3818"/>
    <lineage>
        <taxon>Eukaryota</taxon>
        <taxon>Viridiplantae</taxon>
        <taxon>Streptophyta</taxon>
        <taxon>Embryophyta</taxon>
        <taxon>Tracheophyta</taxon>
        <taxon>Spermatophyta</taxon>
        <taxon>Magnoliopsida</taxon>
        <taxon>eudicotyledons</taxon>
        <taxon>Gunneridae</taxon>
        <taxon>Pentapetalae</taxon>
        <taxon>rosids</taxon>
        <taxon>fabids</taxon>
        <taxon>Fabales</taxon>
        <taxon>Fabaceae</taxon>
        <taxon>Papilionoideae</taxon>
        <taxon>50 kb inversion clade</taxon>
        <taxon>dalbergioids sensu lato</taxon>
        <taxon>Dalbergieae</taxon>
        <taxon>Pterocarpus clade</taxon>
        <taxon>Arachis</taxon>
    </lineage>
</organism>
<dbReference type="Proteomes" id="UP000289738">
    <property type="component" value="Chromosome A04"/>
</dbReference>
<gene>
    <name evidence="1" type="ORF">Ahy_A04g020466</name>
</gene>
<accession>A0A445DHR8</accession>
<sequence length="113" mass="13710">MQDIRQGYDHLTIWLRPDLKKEMDVHFITDEDFKRRHLTNITNRASLRSSKYTGKLATFMKTKSRLIYSLLIFSKLLEREETLAKTFKYTRTLKVNKEKFVDEWSMTHYMNLN</sequence>
<keyword evidence="2" id="KW-1185">Reference proteome</keyword>
<dbReference type="AlphaFoldDB" id="A0A445DHR8"/>
<dbReference type="EMBL" id="SDMP01000004">
    <property type="protein sequence ID" value="RYR62735.1"/>
    <property type="molecule type" value="Genomic_DNA"/>
</dbReference>
<protein>
    <submittedName>
        <fullName evidence="1">Uncharacterized protein</fullName>
    </submittedName>
</protein>